<dbReference type="EMBL" id="CAWUPB010001157">
    <property type="protein sequence ID" value="CAK7339386.1"/>
    <property type="molecule type" value="Genomic_DNA"/>
</dbReference>
<evidence type="ECO:0000313" key="2">
    <source>
        <dbReference type="Proteomes" id="UP001314170"/>
    </source>
</evidence>
<organism evidence="1 2">
    <name type="scientific">Dovyalis caffra</name>
    <dbReference type="NCBI Taxonomy" id="77055"/>
    <lineage>
        <taxon>Eukaryota</taxon>
        <taxon>Viridiplantae</taxon>
        <taxon>Streptophyta</taxon>
        <taxon>Embryophyta</taxon>
        <taxon>Tracheophyta</taxon>
        <taxon>Spermatophyta</taxon>
        <taxon>Magnoliopsida</taxon>
        <taxon>eudicotyledons</taxon>
        <taxon>Gunneridae</taxon>
        <taxon>Pentapetalae</taxon>
        <taxon>rosids</taxon>
        <taxon>fabids</taxon>
        <taxon>Malpighiales</taxon>
        <taxon>Salicaceae</taxon>
        <taxon>Flacourtieae</taxon>
        <taxon>Dovyalis</taxon>
    </lineage>
</organism>
<sequence length="102" mass="11966">MASEEMNLLDQSRVKFYVYISSRLSILIYYHMPSYGVIFFNDMPVCAMNETTISTFKRHYNTLNRPIYAKKATTISIVNAKRHQLLTKQLSNHFAFKYNTAN</sequence>
<protein>
    <recommendedName>
        <fullName evidence="3">GIY-YIG homing endonuclease</fullName>
    </recommendedName>
</protein>
<evidence type="ECO:0000313" key="1">
    <source>
        <dbReference type="EMBL" id="CAK7339386.1"/>
    </source>
</evidence>
<evidence type="ECO:0008006" key="3">
    <source>
        <dbReference type="Google" id="ProtNLM"/>
    </source>
</evidence>
<gene>
    <name evidence="1" type="ORF">DCAF_LOCUS14437</name>
</gene>
<name>A0AAV1RSN1_9ROSI</name>
<proteinExistence type="predicted"/>
<reference evidence="1 2" key="1">
    <citation type="submission" date="2024-01" db="EMBL/GenBank/DDBJ databases">
        <authorList>
            <person name="Waweru B."/>
        </authorList>
    </citation>
    <scope>NUCLEOTIDE SEQUENCE [LARGE SCALE GENOMIC DNA]</scope>
</reference>
<accession>A0AAV1RSN1</accession>
<dbReference type="Proteomes" id="UP001314170">
    <property type="component" value="Unassembled WGS sequence"/>
</dbReference>
<keyword evidence="2" id="KW-1185">Reference proteome</keyword>
<comment type="caution">
    <text evidence="1">The sequence shown here is derived from an EMBL/GenBank/DDBJ whole genome shotgun (WGS) entry which is preliminary data.</text>
</comment>
<dbReference type="AlphaFoldDB" id="A0AAV1RSN1"/>